<dbReference type="Gene3D" id="3.40.50.12780">
    <property type="entry name" value="N-terminal domain of ligase-like"/>
    <property type="match status" value="1"/>
</dbReference>
<dbReference type="InterPro" id="IPR045851">
    <property type="entry name" value="AMP-bd_C_sf"/>
</dbReference>
<dbReference type="GO" id="GO:0044550">
    <property type="term" value="P:secondary metabolite biosynthetic process"/>
    <property type="evidence" value="ECO:0007669"/>
    <property type="project" value="TreeGrafter"/>
</dbReference>
<dbReference type="RefSeq" id="WP_073014675.1">
    <property type="nucleotide sequence ID" value="NZ_FRBW01000004.1"/>
</dbReference>
<feature type="domain" description="AMP-binding enzyme C-terminal" evidence="4">
    <location>
        <begin position="853"/>
        <end position="928"/>
    </location>
</feature>
<protein>
    <submittedName>
        <fullName evidence="5">Amino acid adenylation domain-containing protein</fullName>
    </submittedName>
</protein>
<dbReference type="GO" id="GO:0005737">
    <property type="term" value="C:cytoplasm"/>
    <property type="evidence" value="ECO:0007669"/>
    <property type="project" value="TreeGrafter"/>
</dbReference>
<dbReference type="PANTHER" id="PTHR45527">
    <property type="entry name" value="NONRIBOSOMAL PEPTIDE SYNTHETASE"/>
    <property type="match status" value="1"/>
</dbReference>
<feature type="region of interest" description="Disordered" evidence="1">
    <location>
        <begin position="926"/>
        <end position="954"/>
    </location>
</feature>
<accession>A0A1M7MV58</accession>
<feature type="domain" description="Condensation" evidence="3">
    <location>
        <begin position="27"/>
        <end position="415"/>
    </location>
</feature>
<dbReference type="InterPro" id="IPR025110">
    <property type="entry name" value="AMP-bd_C"/>
</dbReference>
<dbReference type="SUPFAM" id="SSF52777">
    <property type="entry name" value="CoA-dependent acyltransferases"/>
    <property type="match status" value="2"/>
</dbReference>
<dbReference type="GO" id="GO:0031177">
    <property type="term" value="F:phosphopantetheine binding"/>
    <property type="evidence" value="ECO:0007669"/>
    <property type="project" value="TreeGrafter"/>
</dbReference>
<evidence type="ECO:0000259" key="2">
    <source>
        <dbReference type="Pfam" id="PF00501"/>
    </source>
</evidence>
<dbReference type="Gene3D" id="3.30.559.30">
    <property type="entry name" value="Nonribosomal peptide synthetase, condensation domain"/>
    <property type="match status" value="1"/>
</dbReference>
<organism evidence="5 6">
    <name type="scientific">Roseibium suaedae</name>
    <dbReference type="NCBI Taxonomy" id="735517"/>
    <lineage>
        <taxon>Bacteria</taxon>
        <taxon>Pseudomonadati</taxon>
        <taxon>Pseudomonadota</taxon>
        <taxon>Alphaproteobacteria</taxon>
        <taxon>Hyphomicrobiales</taxon>
        <taxon>Stappiaceae</taxon>
        <taxon>Roseibium</taxon>
    </lineage>
</organism>
<dbReference type="Pfam" id="PF00668">
    <property type="entry name" value="Condensation"/>
    <property type="match status" value="1"/>
</dbReference>
<evidence type="ECO:0000313" key="5">
    <source>
        <dbReference type="EMBL" id="SHM95008.1"/>
    </source>
</evidence>
<dbReference type="STRING" id="735517.SAMN05444272_3573"/>
<name>A0A1M7MV58_9HYPH</name>
<dbReference type="SUPFAM" id="SSF56801">
    <property type="entry name" value="Acetyl-CoA synthetase-like"/>
    <property type="match status" value="1"/>
</dbReference>
<dbReference type="Proteomes" id="UP000186002">
    <property type="component" value="Unassembled WGS sequence"/>
</dbReference>
<evidence type="ECO:0000313" key="6">
    <source>
        <dbReference type="Proteomes" id="UP000186002"/>
    </source>
</evidence>
<dbReference type="Pfam" id="PF13193">
    <property type="entry name" value="AMP-binding_C"/>
    <property type="match status" value="1"/>
</dbReference>
<dbReference type="Gene3D" id="3.30.300.30">
    <property type="match status" value="1"/>
</dbReference>
<dbReference type="PROSITE" id="PS00455">
    <property type="entry name" value="AMP_BINDING"/>
    <property type="match status" value="1"/>
</dbReference>
<dbReference type="InterPro" id="IPR000873">
    <property type="entry name" value="AMP-dep_synth/lig_dom"/>
</dbReference>
<evidence type="ECO:0000256" key="1">
    <source>
        <dbReference type="SAM" id="MobiDB-lite"/>
    </source>
</evidence>
<dbReference type="GO" id="GO:0043041">
    <property type="term" value="P:amino acid activation for nonribosomal peptide biosynthetic process"/>
    <property type="evidence" value="ECO:0007669"/>
    <property type="project" value="TreeGrafter"/>
</dbReference>
<feature type="domain" description="AMP-dependent synthetase/ligase" evidence="2">
    <location>
        <begin position="456"/>
        <end position="793"/>
    </location>
</feature>
<evidence type="ECO:0000259" key="4">
    <source>
        <dbReference type="Pfam" id="PF13193"/>
    </source>
</evidence>
<sequence>MVSELTSLQRAYLLGRGEHVPLGGVAMQEFREYRGALDLALFEERLHRLAESHESLRTVIDADTASSHVLENPVLSFSFIDLGGLSAEAAERELERRKQDFTHKLFDLATPPWQVIAFRLPETKEGSCDSHALFFRFDALVLDGHSIAALMKELFEDTGGGAAVPGQVQAEKAPAPEAIEADAAYWRRKLASYDGPPELPWKATLETIRTSRYERAGLSIGKDRFSQLTRLGAKAGLFRNSTLSAVILEVLSLWVSEGDLYLGVPAAPRSAEGYANRSTFFALRWGKDRDVPLAERAALLQRDVLEGLEHLAFSGVAINRHLMEAGASGRGVALPVVLTNGLGWPVLDPGAAVRLHDNLTQTPQVAMDIRLSLAPDGGLSIDIDYAVEALDRAVIEDILSALDKAVTQICESGALHVEARCILDLGHYRFNEAEDQYAPGFSLQKIADHLFTAASGQTALIHGSDRISYKELGRGVHKALTFLDQRNITRGQVVILALPRSPEQTMIMLACALRGIIWVPVDASAPQERRKFMFGNCIPGQIIGIEAVEGYEVISPATVLAQEGAGDPFALIAPLQDLSSSPDAAYYLYTSGTTGKPKCVVLSNRSTDNVITSTNREWEITSGDVFLSVSPLHHDMSVYEVLGCLTAGATLVQPVQGEEKDAVRWNQLIAEHGVTIWSSVPTILEMLLSCRQGTELDSLRLINQGGDYLKPAVIAELRRTNPSARLSSIGGPTETTIWSIWHRICPEDTGNIPYGRPLPATSYFVLNERGDHCPTGVVGRIHSSGVSTALGYLEQGALHQHDFITITDEHGETMRAFRSGDRGKYRPDGLILFDSRVQGYIKVRGVRISIPDVENALVTHPHVARILLADLGDERRGETELGALYEPVAGADLTDADLRNYARQHLQESHIPSRFLKVDSIPLSANGKPDRRRARELLSASSPRQPSGGSETALPGSRVLDIYLDVVGQGTRPAADGATDFLTLGLLPSHLKQISSRLSEEFGVALPPRELLRCRNANQVEQLVAAGRS</sequence>
<dbReference type="GO" id="GO:0003824">
    <property type="term" value="F:catalytic activity"/>
    <property type="evidence" value="ECO:0007669"/>
    <property type="project" value="InterPro"/>
</dbReference>
<evidence type="ECO:0000259" key="3">
    <source>
        <dbReference type="Pfam" id="PF00668"/>
    </source>
</evidence>
<dbReference type="InterPro" id="IPR023213">
    <property type="entry name" value="CAT-like_dom_sf"/>
</dbReference>
<dbReference type="Pfam" id="PF00501">
    <property type="entry name" value="AMP-binding"/>
    <property type="match status" value="1"/>
</dbReference>
<dbReference type="Gene3D" id="3.30.559.10">
    <property type="entry name" value="Chloramphenicol acetyltransferase-like domain"/>
    <property type="match status" value="1"/>
</dbReference>
<keyword evidence="6" id="KW-1185">Reference proteome</keyword>
<proteinExistence type="predicted"/>
<dbReference type="EMBL" id="FRBW01000004">
    <property type="protein sequence ID" value="SHM95008.1"/>
    <property type="molecule type" value="Genomic_DNA"/>
</dbReference>
<dbReference type="PANTHER" id="PTHR45527:SF1">
    <property type="entry name" value="FATTY ACID SYNTHASE"/>
    <property type="match status" value="1"/>
</dbReference>
<dbReference type="AlphaFoldDB" id="A0A1M7MV58"/>
<dbReference type="InterPro" id="IPR001242">
    <property type="entry name" value="Condensation_dom"/>
</dbReference>
<gene>
    <name evidence="5" type="ORF">SAMN05444272_3573</name>
</gene>
<dbReference type="InterPro" id="IPR020845">
    <property type="entry name" value="AMP-binding_CS"/>
</dbReference>
<dbReference type="OrthoDB" id="9803968at2"/>
<reference evidence="5 6" key="1">
    <citation type="submission" date="2016-11" db="EMBL/GenBank/DDBJ databases">
        <authorList>
            <person name="Jaros S."/>
            <person name="Januszkiewicz K."/>
            <person name="Wedrychowicz H."/>
        </authorList>
    </citation>
    <scope>NUCLEOTIDE SEQUENCE [LARGE SCALE GENOMIC DNA]</scope>
    <source>
        <strain evidence="5 6">DSM 22153</strain>
    </source>
</reference>
<dbReference type="InterPro" id="IPR042099">
    <property type="entry name" value="ANL_N_sf"/>
</dbReference>